<gene>
    <name evidence="3" type="ORF">DY251_01170</name>
</gene>
<dbReference type="SUPFAM" id="SSF89733">
    <property type="entry name" value="L-sulfolactate dehydrogenase-like"/>
    <property type="match status" value="1"/>
</dbReference>
<dbReference type="Gene3D" id="3.30.1370.60">
    <property type="entry name" value="Hypothetical oxidoreductase yiak, domain 2"/>
    <property type="match status" value="1"/>
</dbReference>
<dbReference type="InterPro" id="IPR036111">
    <property type="entry name" value="Mal/L-sulfo/L-lacto_DH-like_sf"/>
</dbReference>
<dbReference type="Gene3D" id="1.10.1530.10">
    <property type="match status" value="1"/>
</dbReference>
<evidence type="ECO:0000313" key="3">
    <source>
        <dbReference type="EMBL" id="RFC69382.1"/>
    </source>
</evidence>
<dbReference type="EMBL" id="QURN01000001">
    <property type="protein sequence ID" value="RFC69382.1"/>
    <property type="molecule type" value="Genomic_DNA"/>
</dbReference>
<sequence length="347" mass="36323">MAPDSETIQRIAADDMAALASAALQRHAVPQHDSEIIANCLVHADLRGVETHGVVRLPGYIDRLRRGLINPAPVLEPRMVGSVAASLDAQNGFGFVAATKATELAINIATQHGVALVSVHASNHFGMAATYVQQAVNAGFVCFVFSNASPTMPPWGGRTPIFGTNPLAFGAPNANADPFILDMSPAVAARGKIRAALRNKTAIPLGYALDSEGRPTTDPAAALAGVVLPVGGHKGAGLAIMVDILAGLMSGAGFAGSVGNQYGEDNKPQDVGHFFILMRPDLFIPREEYDARMCILIETVQGCLPAEGFASARMPGEASAENERTRRLEGIPYEPALISTIKQLAAG</sequence>
<dbReference type="InterPro" id="IPR043143">
    <property type="entry name" value="Mal/L-sulf/L-lact_DH-like_NADP"/>
</dbReference>
<reference evidence="4" key="1">
    <citation type="submission" date="2018-08" db="EMBL/GenBank/DDBJ databases">
        <authorList>
            <person name="Im W.T."/>
        </authorList>
    </citation>
    <scope>NUCLEOTIDE SEQUENCE [LARGE SCALE GENOMIC DNA]</scope>
    <source>
        <strain evidence="4">LA-28</strain>
    </source>
</reference>
<dbReference type="Proteomes" id="UP000262379">
    <property type="component" value="Unassembled WGS sequence"/>
</dbReference>
<name>A0A371XJH4_9HYPH</name>
<comment type="caution">
    <text evidence="3">The sequence shown here is derived from an EMBL/GenBank/DDBJ whole genome shotgun (WGS) entry which is preliminary data.</text>
</comment>
<evidence type="ECO:0000313" key="4">
    <source>
        <dbReference type="Proteomes" id="UP000262379"/>
    </source>
</evidence>
<dbReference type="AlphaFoldDB" id="A0A371XJH4"/>
<dbReference type="PANTHER" id="PTHR11091">
    <property type="entry name" value="OXIDOREDUCTASE-RELATED"/>
    <property type="match status" value="1"/>
</dbReference>
<dbReference type="RefSeq" id="WP_116622003.1">
    <property type="nucleotide sequence ID" value="NZ_QURN01000001.1"/>
</dbReference>
<dbReference type="GO" id="GO:0016491">
    <property type="term" value="F:oxidoreductase activity"/>
    <property type="evidence" value="ECO:0007669"/>
    <property type="project" value="UniProtKB-KW"/>
</dbReference>
<accession>A0A371XJH4</accession>
<organism evidence="3 4">
    <name type="scientific">Mesorhizobium denitrificans</name>
    <dbReference type="NCBI Taxonomy" id="2294114"/>
    <lineage>
        <taxon>Bacteria</taxon>
        <taxon>Pseudomonadati</taxon>
        <taxon>Pseudomonadota</taxon>
        <taxon>Alphaproteobacteria</taxon>
        <taxon>Hyphomicrobiales</taxon>
        <taxon>Phyllobacteriaceae</taxon>
        <taxon>Mesorhizobium</taxon>
    </lineage>
</organism>
<dbReference type="InterPro" id="IPR043144">
    <property type="entry name" value="Mal/L-sulf/L-lact_DH-like_ah"/>
</dbReference>
<evidence type="ECO:0000256" key="1">
    <source>
        <dbReference type="ARBA" id="ARBA00006056"/>
    </source>
</evidence>
<evidence type="ECO:0000256" key="2">
    <source>
        <dbReference type="ARBA" id="ARBA00023002"/>
    </source>
</evidence>
<dbReference type="Pfam" id="PF02615">
    <property type="entry name" value="Ldh_2"/>
    <property type="match status" value="1"/>
</dbReference>
<dbReference type="PANTHER" id="PTHR11091:SF0">
    <property type="entry name" value="MALATE DEHYDROGENASE"/>
    <property type="match status" value="1"/>
</dbReference>
<protein>
    <submittedName>
        <fullName evidence="3">Ldh family oxidoreductase</fullName>
    </submittedName>
</protein>
<comment type="similarity">
    <text evidence="1">Belongs to the LDH2/MDH2 oxidoreductase family.</text>
</comment>
<proteinExistence type="inferred from homology"/>
<keyword evidence="2" id="KW-0560">Oxidoreductase</keyword>
<dbReference type="InterPro" id="IPR003767">
    <property type="entry name" value="Malate/L-lactate_DH-like"/>
</dbReference>
<keyword evidence="4" id="KW-1185">Reference proteome</keyword>